<dbReference type="Proteomes" id="UP001152888">
    <property type="component" value="Unassembled WGS sequence"/>
</dbReference>
<evidence type="ECO:0000313" key="1">
    <source>
        <dbReference type="EMBL" id="CAH1994120.1"/>
    </source>
</evidence>
<accession>A0A9P0LMD1</accession>
<dbReference type="AlphaFoldDB" id="A0A9P0LMD1"/>
<gene>
    <name evidence="1" type="ORF">ACAOBT_LOCUS21924</name>
</gene>
<keyword evidence="2" id="KW-1185">Reference proteome</keyword>
<comment type="caution">
    <text evidence="1">The sequence shown here is derived from an EMBL/GenBank/DDBJ whole genome shotgun (WGS) entry which is preliminary data.</text>
</comment>
<dbReference type="OrthoDB" id="10526123at2759"/>
<sequence length="159" mass="18733">MYEIMSTNDWSDIYQCMDPNAATEMLQQSLYRIFERTEPKKIIPTRRFPPWYSLDTINKIKEKERVHKNSKRYGDEASRTRFDSLRRTIKTQADNEYPNFILAAKSNILSDPSQLWNFIHSIKGISRLPGTYHTIANAAADGLRRYDEVENAVWWLLVV</sequence>
<proteinExistence type="predicted"/>
<evidence type="ECO:0000313" key="2">
    <source>
        <dbReference type="Proteomes" id="UP001152888"/>
    </source>
</evidence>
<reference evidence="1" key="1">
    <citation type="submission" date="2022-03" db="EMBL/GenBank/DDBJ databases">
        <authorList>
            <person name="Sayadi A."/>
        </authorList>
    </citation>
    <scope>NUCLEOTIDE SEQUENCE</scope>
</reference>
<protein>
    <submittedName>
        <fullName evidence="1">Uncharacterized protein</fullName>
    </submittedName>
</protein>
<dbReference type="EMBL" id="CAKOFQ010007190">
    <property type="protein sequence ID" value="CAH1994120.1"/>
    <property type="molecule type" value="Genomic_DNA"/>
</dbReference>
<name>A0A9P0LMD1_ACAOB</name>
<organism evidence="1 2">
    <name type="scientific">Acanthoscelides obtectus</name>
    <name type="common">Bean weevil</name>
    <name type="synonym">Bruchus obtectus</name>
    <dbReference type="NCBI Taxonomy" id="200917"/>
    <lineage>
        <taxon>Eukaryota</taxon>
        <taxon>Metazoa</taxon>
        <taxon>Ecdysozoa</taxon>
        <taxon>Arthropoda</taxon>
        <taxon>Hexapoda</taxon>
        <taxon>Insecta</taxon>
        <taxon>Pterygota</taxon>
        <taxon>Neoptera</taxon>
        <taxon>Endopterygota</taxon>
        <taxon>Coleoptera</taxon>
        <taxon>Polyphaga</taxon>
        <taxon>Cucujiformia</taxon>
        <taxon>Chrysomeloidea</taxon>
        <taxon>Chrysomelidae</taxon>
        <taxon>Bruchinae</taxon>
        <taxon>Bruchini</taxon>
        <taxon>Acanthoscelides</taxon>
    </lineage>
</organism>